<feature type="transmembrane region" description="Helical" evidence="9">
    <location>
        <begin position="196"/>
        <end position="216"/>
    </location>
</feature>
<dbReference type="CDD" id="cd02863">
    <property type="entry name" value="Ubiquinol_oxidase_III"/>
    <property type="match status" value="1"/>
</dbReference>
<dbReference type="InterPro" id="IPR035973">
    <property type="entry name" value="Cyt_c_oxidase_su3-like_sf"/>
</dbReference>
<dbReference type="InterPro" id="IPR000298">
    <property type="entry name" value="Cyt_c_oxidase-like_su3"/>
</dbReference>
<feature type="transmembrane region" description="Helical" evidence="9">
    <location>
        <begin position="41"/>
        <end position="62"/>
    </location>
</feature>
<comment type="subcellular location">
    <subcellularLocation>
        <location evidence="1 7">Cell membrane</location>
        <topology evidence="1 7">Multi-pass membrane protein</topology>
    </subcellularLocation>
</comment>
<evidence type="ECO:0000256" key="6">
    <source>
        <dbReference type="ARBA" id="ARBA00023136"/>
    </source>
</evidence>
<accession>A0A2R6Y4B0</accession>
<comment type="caution">
    <text evidence="11">The sequence shown here is derived from an EMBL/GenBank/DDBJ whole genome shotgun (WGS) entry which is preliminary data.</text>
</comment>
<evidence type="ECO:0000313" key="11">
    <source>
        <dbReference type="EMBL" id="PTQ57520.1"/>
    </source>
</evidence>
<reference evidence="12" key="1">
    <citation type="journal article" date="2018" name="Sci. Rep.">
        <title>Lignite coal burning seam in the remote Altai Mountains harbors a hydrogen-driven thermophilic microbial community.</title>
        <authorList>
            <person name="Kadnikov V.V."/>
            <person name="Mardanov A.V."/>
            <person name="Ivasenko D.A."/>
            <person name="Antsiferov D.V."/>
            <person name="Beletsky A.V."/>
            <person name="Karnachuk O.V."/>
            <person name="Ravin N.V."/>
        </authorList>
    </citation>
    <scope>NUCLEOTIDE SEQUENCE [LARGE SCALE GENOMIC DNA]</scope>
</reference>
<dbReference type="Gene3D" id="1.20.120.80">
    <property type="entry name" value="Cytochrome c oxidase, subunit III, four-helix bundle"/>
    <property type="match status" value="1"/>
</dbReference>
<evidence type="ECO:0000256" key="9">
    <source>
        <dbReference type="SAM" id="Phobius"/>
    </source>
</evidence>
<dbReference type="InterPro" id="IPR013833">
    <property type="entry name" value="Cyt_c_oxidase_su3_a-hlx"/>
</dbReference>
<evidence type="ECO:0000256" key="3">
    <source>
        <dbReference type="ARBA" id="ARBA00022475"/>
    </source>
</evidence>
<name>A0A2R6Y4B0_9BACL</name>
<feature type="region of interest" description="Disordered" evidence="8">
    <location>
        <begin position="1"/>
        <end position="23"/>
    </location>
</feature>
<evidence type="ECO:0000259" key="10">
    <source>
        <dbReference type="PROSITE" id="PS50253"/>
    </source>
</evidence>
<evidence type="ECO:0000256" key="2">
    <source>
        <dbReference type="ARBA" id="ARBA00010581"/>
    </source>
</evidence>
<evidence type="ECO:0000256" key="4">
    <source>
        <dbReference type="ARBA" id="ARBA00022692"/>
    </source>
</evidence>
<feature type="compositionally biased region" description="Basic and acidic residues" evidence="8">
    <location>
        <begin position="12"/>
        <end position="22"/>
    </location>
</feature>
<dbReference type="InterPro" id="IPR033946">
    <property type="entry name" value="Ubiquinol_oxase_su3_dom"/>
</dbReference>
<dbReference type="Proteomes" id="UP000244338">
    <property type="component" value="Unassembled WGS sequence"/>
</dbReference>
<feature type="transmembrane region" description="Helical" evidence="9">
    <location>
        <begin position="114"/>
        <end position="132"/>
    </location>
</feature>
<feature type="domain" description="Heme-copper oxidase subunit III family profile" evidence="10">
    <location>
        <begin position="40"/>
        <end position="217"/>
    </location>
</feature>
<dbReference type="PROSITE" id="PS50253">
    <property type="entry name" value="COX3"/>
    <property type="match status" value="1"/>
</dbReference>
<proteinExistence type="inferred from homology"/>
<dbReference type="AlphaFoldDB" id="A0A2R6Y4B0"/>
<dbReference type="PANTHER" id="PTHR11403:SF9">
    <property type="entry name" value="CYTOCHROME C OXIDASE SUBUNIT 3"/>
    <property type="match status" value="1"/>
</dbReference>
<sequence>MTTTHPNAMSDIEAHGHERSAEGEVQPTIELVTQEGKNKQLGVWLFIAAESVLFASFFAVYLALRHSIPNGPQPKDLFELPLVFVMTAILLTSSFTSVMAVMNMRQLKSSAMKGWLVLTWLLGFSFLLLEIYEFNHYVHMGHTFTSSAFGTAFYSLVGFHGAHVAFGLLWLMTLLLRNARREITPYTAPKVYSFSLYWHFVDLVWVFIFTIVYLMGKVG</sequence>
<dbReference type="PANTHER" id="PTHR11403">
    <property type="entry name" value="CYTOCHROME C OXIDASE SUBUNIT III"/>
    <property type="match status" value="1"/>
</dbReference>
<feature type="transmembrane region" description="Helical" evidence="9">
    <location>
        <begin position="152"/>
        <end position="176"/>
    </location>
</feature>
<evidence type="ECO:0000313" key="12">
    <source>
        <dbReference type="Proteomes" id="UP000244338"/>
    </source>
</evidence>
<keyword evidence="3" id="KW-1003">Cell membrane</keyword>
<dbReference type="EMBL" id="PEBX01000006">
    <property type="protein sequence ID" value="PTQ57520.1"/>
    <property type="molecule type" value="Genomic_DNA"/>
</dbReference>
<evidence type="ECO:0000256" key="7">
    <source>
        <dbReference type="RuleBase" id="RU003376"/>
    </source>
</evidence>
<organism evidence="11 12">
    <name type="scientific">Candidatus Carbonibacillus altaicus</name>
    <dbReference type="NCBI Taxonomy" id="2163959"/>
    <lineage>
        <taxon>Bacteria</taxon>
        <taxon>Bacillati</taxon>
        <taxon>Bacillota</taxon>
        <taxon>Bacilli</taxon>
        <taxon>Bacillales</taxon>
        <taxon>Candidatus Carbonibacillus</taxon>
    </lineage>
</organism>
<protein>
    <submittedName>
        <fullName evidence="11">Cytochrome c oxidase polypeptide III</fullName>
    </submittedName>
</protein>
<dbReference type="Pfam" id="PF00510">
    <property type="entry name" value="COX3"/>
    <property type="match status" value="1"/>
</dbReference>
<feature type="transmembrane region" description="Helical" evidence="9">
    <location>
        <begin position="82"/>
        <end position="102"/>
    </location>
</feature>
<dbReference type="GO" id="GO:0019646">
    <property type="term" value="P:aerobic electron transport chain"/>
    <property type="evidence" value="ECO:0007669"/>
    <property type="project" value="InterPro"/>
</dbReference>
<evidence type="ECO:0000256" key="1">
    <source>
        <dbReference type="ARBA" id="ARBA00004651"/>
    </source>
</evidence>
<keyword evidence="6 9" id="KW-0472">Membrane</keyword>
<dbReference type="GO" id="GO:0005886">
    <property type="term" value="C:plasma membrane"/>
    <property type="evidence" value="ECO:0007669"/>
    <property type="project" value="UniProtKB-SubCell"/>
</dbReference>
<evidence type="ECO:0000256" key="8">
    <source>
        <dbReference type="SAM" id="MobiDB-lite"/>
    </source>
</evidence>
<evidence type="ECO:0000256" key="5">
    <source>
        <dbReference type="ARBA" id="ARBA00022989"/>
    </source>
</evidence>
<dbReference type="GO" id="GO:0004129">
    <property type="term" value="F:cytochrome-c oxidase activity"/>
    <property type="evidence" value="ECO:0007669"/>
    <property type="project" value="InterPro"/>
</dbReference>
<dbReference type="InterPro" id="IPR024791">
    <property type="entry name" value="Cyt_c/ubiquinol_Oxase_su3"/>
</dbReference>
<comment type="similarity">
    <text evidence="2 7">Belongs to the cytochrome c oxidase subunit 3 family.</text>
</comment>
<keyword evidence="5 9" id="KW-1133">Transmembrane helix</keyword>
<keyword evidence="4 7" id="KW-0812">Transmembrane</keyword>
<dbReference type="FunFam" id="1.20.120.80:FF:000001">
    <property type="entry name" value="Cytochrome (Ubi)quinol oxidase subunit III"/>
    <property type="match status" value="1"/>
</dbReference>
<gene>
    <name evidence="11" type="ORF">BSOLF_1398</name>
</gene>
<dbReference type="SUPFAM" id="SSF81452">
    <property type="entry name" value="Cytochrome c oxidase subunit III-like"/>
    <property type="match status" value="1"/>
</dbReference>